<dbReference type="EMBL" id="CATQJL010000316">
    <property type="protein sequence ID" value="CAJ0607772.1"/>
    <property type="molecule type" value="Genomic_DNA"/>
</dbReference>
<dbReference type="AlphaFoldDB" id="A0AA36HBT7"/>
<keyword evidence="2" id="KW-1185">Reference proteome</keyword>
<evidence type="ECO:0000313" key="2">
    <source>
        <dbReference type="Proteomes" id="UP001176961"/>
    </source>
</evidence>
<sequence>MFNSYKQKSFAALAAGKRRRQELDQHDFKFLHFNPTFFATDVLATYPIKLEERMICNADAKAPPKLILSWNTEFSQENLGGCPDWNCRLIDDKDKIKEADAV</sequence>
<gene>
    <name evidence="1" type="ORF">CYNAS_LOCUS19755</name>
</gene>
<proteinExistence type="predicted"/>
<dbReference type="Proteomes" id="UP001176961">
    <property type="component" value="Unassembled WGS sequence"/>
</dbReference>
<accession>A0AA36HBT7</accession>
<reference evidence="1" key="1">
    <citation type="submission" date="2023-07" db="EMBL/GenBank/DDBJ databases">
        <authorList>
            <consortium name="CYATHOMIX"/>
        </authorList>
    </citation>
    <scope>NUCLEOTIDE SEQUENCE</scope>
    <source>
        <strain evidence="1">N/A</strain>
    </source>
</reference>
<name>A0AA36HBT7_CYLNA</name>
<comment type="caution">
    <text evidence="1">The sequence shown here is derived from an EMBL/GenBank/DDBJ whole genome shotgun (WGS) entry which is preliminary data.</text>
</comment>
<evidence type="ECO:0000313" key="1">
    <source>
        <dbReference type="EMBL" id="CAJ0607772.1"/>
    </source>
</evidence>
<organism evidence="1 2">
    <name type="scientific">Cylicocyclus nassatus</name>
    <name type="common">Nematode worm</name>
    <dbReference type="NCBI Taxonomy" id="53992"/>
    <lineage>
        <taxon>Eukaryota</taxon>
        <taxon>Metazoa</taxon>
        <taxon>Ecdysozoa</taxon>
        <taxon>Nematoda</taxon>
        <taxon>Chromadorea</taxon>
        <taxon>Rhabditida</taxon>
        <taxon>Rhabditina</taxon>
        <taxon>Rhabditomorpha</taxon>
        <taxon>Strongyloidea</taxon>
        <taxon>Strongylidae</taxon>
        <taxon>Cylicocyclus</taxon>
    </lineage>
</organism>
<protein>
    <submittedName>
        <fullName evidence="1">Uncharacterized protein</fullName>
    </submittedName>
</protein>